<gene>
    <name evidence="3" type="ORF">NVS89_22555</name>
</gene>
<dbReference type="Proteomes" id="UP001151088">
    <property type="component" value="Unassembled WGS sequence"/>
</dbReference>
<keyword evidence="3" id="KW-0540">Nuclease</keyword>
<name>A0A9X2PFR9_9HYPH</name>
<reference evidence="3" key="1">
    <citation type="submission" date="2022-08" db="EMBL/GenBank/DDBJ databases">
        <authorList>
            <person name="Li F."/>
        </authorList>
    </citation>
    <scope>NUCLEOTIDE SEQUENCE</scope>
    <source>
        <strain evidence="3">MQZ15Z-1</strain>
    </source>
</reference>
<feature type="region of interest" description="Disordered" evidence="1">
    <location>
        <begin position="84"/>
        <end position="120"/>
    </location>
</feature>
<sequence>MNEYAGIGRKPARARGYDGRWERARAQFLAEHPWCVRCAEQGTRTAATVVDHIIPHRYGQARTPEEKATALRLLRDPDNWQGLCSTHHSSTKQREERSGGRWGSTVDGRPIDPSHPWNRR</sequence>
<keyword evidence="4" id="KW-1185">Reference proteome</keyword>
<protein>
    <submittedName>
        <fullName evidence="3">HNH endonuclease</fullName>
    </submittedName>
</protein>
<dbReference type="GO" id="GO:0004519">
    <property type="term" value="F:endonuclease activity"/>
    <property type="evidence" value="ECO:0007669"/>
    <property type="project" value="UniProtKB-KW"/>
</dbReference>
<dbReference type="AlphaFoldDB" id="A0A9X2PFR9"/>
<evidence type="ECO:0000256" key="1">
    <source>
        <dbReference type="SAM" id="MobiDB-lite"/>
    </source>
</evidence>
<evidence type="ECO:0000313" key="4">
    <source>
        <dbReference type="Proteomes" id="UP001151088"/>
    </source>
</evidence>
<dbReference type="InterPro" id="IPR003615">
    <property type="entry name" value="HNH_nuc"/>
</dbReference>
<keyword evidence="3" id="KW-0255">Endonuclease</keyword>
<dbReference type="RefSeq" id="WP_258735033.1">
    <property type="nucleotide sequence ID" value="NZ_JANTHZ010000015.1"/>
</dbReference>
<organism evidence="3 4">
    <name type="scientific">Ancylobacter mangrovi</name>
    <dbReference type="NCBI Taxonomy" id="2972472"/>
    <lineage>
        <taxon>Bacteria</taxon>
        <taxon>Pseudomonadati</taxon>
        <taxon>Pseudomonadota</taxon>
        <taxon>Alphaproteobacteria</taxon>
        <taxon>Hyphomicrobiales</taxon>
        <taxon>Xanthobacteraceae</taxon>
        <taxon>Ancylobacter</taxon>
    </lineage>
</organism>
<keyword evidence="3" id="KW-0378">Hydrolase</keyword>
<feature type="domain" description="HNH nuclease" evidence="2">
    <location>
        <begin position="23"/>
        <end position="89"/>
    </location>
</feature>
<evidence type="ECO:0000259" key="2">
    <source>
        <dbReference type="SMART" id="SM00507"/>
    </source>
</evidence>
<evidence type="ECO:0000313" key="3">
    <source>
        <dbReference type="EMBL" id="MCS0497876.1"/>
    </source>
</evidence>
<dbReference type="CDD" id="cd00085">
    <property type="entry name" value="HNHc"/>
    <property type="match status" value="1"/>
</dbReference>
<accession>A0A9X2PFR9</accession>
<dbReference type="EMBL" id="JANTHZ010000015">
    <property type="protein sequence ID" value="MCS0497876.1"/>
    <property type="molecule type" value="Genomic_DNA"/>
</dbReference>
<dbReference type="Gene3D" id="1.10.30.50">
    <property type="match status" value="1"/>
</dbReference>
<proteinExistence type="predicted"/>
<comment type="caution">
    <text evidence="3">The sequence shown here is derived from an EMBL/GenBank/DDBJ whole genome shotgun (WGS) entry which is preliminary data.</text>
</comment>
<dbReference type="SMART" id="SM00507">
    <property type="entry name" value="HNHc"/>
    <property type="match status" value="1"/>
</dbReference>